<accession>A0A0U2T8T4</accession>
<sequence>MKIRTCSRHVARLSAAPGGSRRTQVGYLIARSGIPDGRTACPAD</sequence>
<organism evidence="1 2">
    <name type="scientific">Streptomyces globisporus C-1027</name>
    <dbReference type="NCBI Taxonomy" id="1172567"/>
    <lineage>
        <taxon>Bacteria</taxon>
        <taxon>Bacillati</taxon>
        <taxon>Actinomycetota</taxon>
        <taxon>Actinomycetes</taxon>
        <taxon>Kitasatosporales</taxon>
        <taxon>Streptomycetaceae</taxon>
        <taxon>Streptomyces</taxon>
    </lineage>
</organism>
<dbReference type="EMBL" id="CP013738">
    <property type="protein sequence ID" value="ALU97824.1"/>
    <property type="molecule type" value="Genomic_DNA"/>
</dbReference>
<gene>
    <name evidence="1" type="ORF">WQO_33450</name>
</gene>
<name>A0A0U2T8T4_STRGL</name>
<dbReference type="Proteomes" id="UP000064183">
    <property type="component" value="Chromosome"/>
</dbReference>
<proteinExistence type="predicted"/>
<evidence type="ECO:0000313" key="2">
    <source>
        <dbReference type="Proteomes" id="UP000064183"/>
    </source>
</evidence>
<dbReference type="KEGG" id="sgb:WQO_33450"/>
<reference evidence="1 2" key="1">
    <citation type="journal article" date="2012" name="J. Bacteriol.">
        <title>Draft genome sequence of Streptomyces globisporus C-1027, which produces an antitumor antibiotic consisting of a nine-membered enediyne with a chromoprotein.</title>
        <authorList>
            <person name="Wang L."/>
            <person name="Wang S."/>
            <person name="He Q."/>
            <person name="Yu T."/>
            <person name="Li Q."/>
            <person name="Hong B."/>
        </authorList>
    </citation>
    <scope>NUCLEOTIDE SEQUENCE [LARGE SCALE GENOMIC DNA]</scope>
    <source>
        <strain evidence="1 2">C-1027</strain>
    </source>
</reference>
<evidence type="ECO:0000313" key="1">
    <source>
        <dbReference type="EMBL" id="ALU97824.1"/>
    </source>
</evidence>
<dbReference type="AlphaFoldDB" id="A0A0U2T8T4"/>
<protein>
    <submittedName>
        <fullName evidence="1">LuxR family transcriptional regulator</fullName>
    </submittedName>
</protein>